<dbReference type="Proteomes" id="UP001605036">
    <property type="component" value="Unassembled WGS sequence"/>
</dbReference>
<evidence type="ECO:0000256" key="3">
    <source>
        <dbReference type="SAM" id="Coils"/>
    </source>
</evidence>
<proteinExistence type="predicted"/>
<keyword evidence="3" id="KW-0175">Coiled coil</keyword>
<name>A0ABD1YCU8_9MARC</name>
<dbReference type="CDD" id="cd22289">
    <property type="entry name" value="RecQL4_SLD2_NTD"/>
    <property type="match status" value="1"/>
</dbReference>
<dbReference type="Gene3D" id="1.10.10.1460">
    <property type="match status" value="1"/>
</dbReference>
<reference evidence="5 6" key="1">
    <citation type="submission" date="2024-09" db="EMBL/GenBank/DDBJ databases">
        <title>Chromosome-scale assembly of Riccia fluitans.</title>
        <authorList>
            <person name="Paukszto L."/>
            <person name="Sawicki J."/>
            <person name="Karawczyk K."/>
            <person name="Piernik-Szablinska J."/>
            <person name="Szczecinska M."/>
            <person name="Mazdziarz M."/>
        </authorList>
    </citation>
    <scope>NUCLEOTIDE SEQUENCE [LARGE SCALE GENOMIC DNA]</scope>
    <source>
        <strain evidence="5">Rf_01</strain>
        <tissue evidence="5">Aerial parts of the thallus</tissue>
    </source>
</reference>
<sequence>MEFPRESTLTAKLLRLKTQLKQWEREFQKQNGRMPSKLDIQASPSMPSLYREYAGVKLSIQKENGKAKNVANSLHIRGAVEEQNVCGLPAECSEIPKNTAPAISKPENFPTRFQTTPDLPISRSLFFPASCSNSEDSEDGSYISATPPKRTGPKLEQQSTPMSSYRPVRRPLQEISAGQLNRPSPAPNSSKLLDDHQSTNTFKRKAPEIDDPKKLSTTPALSSSENILPRPEVSPELGFVIKRRRPGLHFTEHKSYPKHDVLPAGFSASILGSNFSWKDCKRPSVRIQESLSLDADQKISNVTGVENSISLAPSLHSQDKDRAIKDVNILPNEEPVGPSESHPSPTRQVVFTSTAEQLSSRLQAEIIFPENFKVPAHSEVEIPTTQRVIGGL</sequence>
<feature type="compositionally biased region" description="Polar residues" evidence="4">
    <location>
        <begin position="176"/>
        <end position="191"/>
    </location>
</feature>
<dbReference type="GO" id="GO:0005634">
    <property type="term" value="C:nucleus"/>
    <property type="evidence" value="ECO:0007669"/>
    <property type="project" value="UniProtKB-SubCell"/>
</dbReference>
<evidence type="ECO:0000313" key="5">
    <source>
        <dbReference type="EMBL" id="KAL2623512.1"/>
    </source>
</evidence>
<evidence type="ECO:0000256" key="4">
    <source>
        <dbReference type="SAM" id="MobiDB-lite"/>
    </source>
</evidence>
<dbReference type="Pfam" id="PF11719">
    <property type="entry name" value="Drc1-Sld2"/>
    <property type="match status" value="1"/>
</dbReference>
<feature type="coiled-coil region" evidence="3">
    <location>
        <begin position="6"/>
        <end position="33"/>
    </location>
</feature>
<evidence type="ECO:0008006" key="7">
    <source>
        <dbReference type="Google" id="ProtNLM"/>
    </source>
</evidence>
<keyword evidence="6" id="KW-1185">Reference proteome</keyword>
<feature type="compositionally biased region" description="Basic and acidic residues" evidence="4">
    <location>
        <begin position="205"/>
        <end position="214"/>
    </location>
</feature>
<dbReference type="InterPro" id="IPR021110">
    <property type="entry name" value="DNA_rep_checkpnt_protein"/>
</dbReference>
<protein>
    <recommendedName>
        <fullName evidence="7">DNA replication regulator SLD2</fullName>
    </recommendedName>
</protein>
<keyword evidence="2" id="KW-0539">Nucleus</keyword>
<gene>
    <name evidence="5" type="ORF">R1flu_003717</name>
</gene>
<evidence type="ECO:0000256" key="1">
    <source>
        <dbReference type="ARBA" id="ARBA00004123"/>
    </source>
</evidence>
<comment type="caution">
    <text evidence="5">The sequence shown here is derived from an EMBL/GenBank/DDBJ whole genome shotgun (WGS) entry which is preliminary data.</text>
</comment>
<dbReference type="AlphaFoldDB" id="A0ABD1YCU8"/>
<dbReference type="EMBL" id="JBHFFA010000006">
    <property type="protein sequence ID" value="KAL2623512.1"/>
    <property type="molecule type" value="Genomic_DNA"/>
</dbReference>
<feature type="compositionally biased region" description="Polar residues" evidence="4">
    <location>
        <begin position="215"/>
        <end position="226"/>
    </location>
</feature>
<evidence type="ECO:0000256" key="2">
    <source>
        <dbReference type="ARBA" id="ARBA00023242"/>
    </source>
</evidence>
<accession>A0ABD1YCU8</accession>
<organism evidence="5 6">
    <name type="scientific">Riccia fluitans</name>
    <dbReference type="NCBI Taxonomy" id="41844"/>
    <lineage>
        <taxon>Eukaryota</taxon>
        <taxon>Viridiplantae</taxon>
        <taxon>Streptophyta</taxon>
        <taxon>Embryophyta</taxon>
        <taxon>Marchantiophyta</taxon>
        <taxon>Marchantiopsida</taxon>
        <taxon>Marchantiidae</taxon>
        <taxon>Marchantiales</taxon>
        <taxon>Ricciaceae</taxon>
        <taxon>Riccia</taxon>
    </lineage>
</organism>
<evidence type="ECO:0000313" key="6">
    <source>
        <dbReference type="Proteomes" id="UP001605036"/>
    </source>
</evidence>
<comment type="subcellular location">
    <subcellularLocation>
        <location evidence="1">Nucleus</location>
    </subcellularLocation>
</comment>
<feature type="region of interest" description="Disordered" evidence="4">
    <location>
        <begin position="130"/>
        <end position="229"/>
    </location>
</feature>